<dbReference type="KEGG" id="pnd:Pla175_09690"/>
<evidence type="ECO:0000313" key="1">
    <source>
        <dbReference type="EMBL" id="QDU87604.1"/>
    </source>
</evidence>
<name>A0A518D817_9BACT</name>
<dbReference type="RefSeq" id="WP_145281638.1">
    <property type="nucleotide sequence ID" value="NZ_CP036291.1"/>
</dbReference>
<dbReference type="AlphaFoldDB" id="A0A518D817"/>
<evidence type="ECO:0008006" key="3">
    <source>
        <dbReference type="Google" id="ProtNLM"/>
    </source>
</evidence>
<keyword evidence="2" id="KW-1185">Reference proteome</keyword>
<dbReference type="PROSITE" id="PS51257">
    <property type="entry name" value="PROKAR_LIPOPROTEIN"/>
    <property type="match status" value="1"/>
</dbReference>
<evidence type="ECO:0000313" key="2">
    <source>
        <dbReference type="Proteomes" id="UP000317429"/>
    </source>
</evidence>
<reference evidence="1 2" key="1">
    <citation type="submission" date="2019-02" db="EMBL/GenBank/DDBJ databases">
        <title>Deep-cultivation of Planctomycetes and their phenomic and genomic characterization uncovers novel biology.</title>
        <authorList>
            <person name="Wiegand S."/>
            <person name="Jogler M."/>
            <person name="Boedeker C."/>
            <person name="Pinto D."/>
            <person name="Vollmers J."/>
            <person name="Rivas-Marin E."/>
            <person name="Kohn T."/>
            <person name="Peeters S.H."/>
            <person name="Heuer A."/>
            <person name="Rast P."/>
            <person name="Oberbeckmann S."/>
            <person name="Bunk B."/>
            <person name="Jeske O."/>
            <person name="Meyerdierks A."/>
            <person name="Storesund J.E."/>
            <person name="Kallscheuer N."/>
            <person name="Luecker S."/>
            <person name="Lage O.M."/>
            <person name="Pohl T."/>
            <person name="Merkel B.J."/>
            <person name="Hornburger P."/>
            <person name="Mueller R.-W."/>
            <person name="Bruemmer F."/>
            <person name="Labrenz M."/>
            <person name="Spormann A.M."/>
            <person name="Op den Camp H."/>
            <person name="Overmann J."/>
            <person name="Amann R."/>
            <person name="Jetten M.S.M."/>
            <person name="Mascher T."/>
            <person name="Medema M.H."/>
            <person name="Devos D.P."/>
            <person name="Kaster A.-K."/>
            <person name="Ovreas L."/>
            <person name="Rohde M."/>
            <person name="Galperin M.Y."/>
            <person name="Jogler C."/>
        </authorList>
    </citation>
    <scope>NUCLEOTIDE SEQUENCE [LARGE SCALE GENOMIC DNA]</scope>
    <source>
        <strain evidence="1 2">Pla175</strain>
    </source>
</reference>
<gene>
    <name evidence="1" type="ORF">Pla175_09690</name>
</gene>
<dbReference type="OrthoDB" id="280528at2"/>
<accession>A0A518D817</accession>
<protein>
    <recommendedName>
        <fullName evidence="3">Membrane or secreted protein</fullName>
    </recommendedName>
</protein>
<organism evidence="1 2">
    <name type="scientific">Pirellulimonas nuda</name>
    <dbReference type="NCBI Taxonomy" id="2528009"/>
    <lineage>
        <taxon>Bacteria</taxon>
        <taxon>Pseudomonadati</taxon>
        <taxon>Planctomycetota</taxon>
        <taxon>Planctomycetia</taxon>
        <taxon>Pirellulales</taxon>
        <taxon>Lacipirellulaceae</taxon>
        <taxon>Pirellulimonas</taxon>
    </lineage>
</organism>
<dbReference type="Proteomes" id="UP000317429">
    <property type="component" value="Chromosome"/>
</dbReference>
<dbReference type="EMBL" id="CP036291">
    <property type="protein sequence ID" value="QDU87604.1"/>
    <property type="molecule type" value="Genomic_DNA"/>
</dbReference>
<sequence>MRLLLSIAIVCSAVGCSPFTRRPNFLHPGPAGPQQVEAIYHDPYPLPDIGPAVVGGRPREYQQPVPEVVRGRLSGDAPQLVPSF</sequence>
<proteinExistence type="predicted"/>